<dbReference type="Pfam" id="PF13274">
    <property type="entry name" value="SocA_Panacea"/>
    <property type="match status" value="1"/>
</dbReference>
<accession>A0AAP4BDC6</accession>
<evidence type="ECO:0000313" key="3">
    <source>
        <dbReference type="Proteomes" id="UP001300383"/>
    </source>
</evidence>
<evidence type="ECO:0000313" key="2">
    <source>
        <dbReference type="EMBL" id="MDI9242721.1"/>
    </source>
</evidence>
<sequence length="334" mass="38198">MAGRRRAFCMECRKETAYALHKTPITKTIREKEYQFLITTAHCKECGCEVGIKGILDYNAKEIDEQFRKSEGIVSLEEVEKLGKIYNLGKAPLSIALGFGEVTITRYLAGQIPSKEYSDIIRAALSDTKVMKGLLESNKDKLAEAAYKKAMSAIDELDALFSVPSKMLMVISYVFEQLGEVTPLALQKILYFIQGLYFSRYGKPLFNDNCQAWVHGPVYAEIYDMFSSFRYDPIDDPRFELLKGKSTNLDEKEREVIDLVVNTFGMYGGKVLERITHKEDPWIDAREGYSENEPSHEEISKESIKEYFVSVREKYDLNTETGIMDYIQNMLISS</sequence>
<organism evidence="2 3">
    <name type="scientific">Fusibacillus kribbianus</name>
    <dbReference type="NCBI Taxonomy" id="3044208"/>
    <lineage>
        <taxon>Bacteria</taxon>
        <taxon>Bacillati</taxon>
        <taxon>Bacillota</taxon>
        <taxon>Clostridia</taxon>
        <taxon>Lachnospirales</taxon>
        <taxon>Lachnospiraceae</taxon>
        <taxon>Fusibacillus</taxon>
    </lineage>
</organism>
<keyword evidence="3" id="KW-1185">Reference proteome</keyword>
<name>A0AAP4BDC6_9FIRM</name>
<dbReference type="Proteomes" id="UP001300383">
    <property type="component" value="Unassembled WGS sequence"/>
</dbReference>
<comment type="caution">
    <text evidence="2">The sequence shown here is derived from an EMBL/GenBank/DDBJ whole genome shotgun (WGS) entry which is preliminary data.</text>
</comment>
<dbReference type="AlphaFoldDB" id="A0AAP4BDC6"/>
<gene>
    <name evidence="2" type="ORF">QJ036_09590</name>
</gene>
<evidence type="ECO:0000259" key="1">
    <source>
        <dbReference type="Pfam" id="PF13274"/>
    </source>
</evidence>
<reference evidence="2 3" key="1">
    <citation type="submission" date="2023-05" db="EMBL/GenBank/DDBJ databases">
        <title>[ruminococcus] sp. nov., isolated from a pig farm feces dump.</title>
        <authorList>
            <person name="Chang Y.-H."/>
        </authorList>
    </citation>
    <scope>NUCLEOTIDE SEQUENCE [LARGE SCALE GENOMIC DNA]</scope>
    <source>
        <strain evidence="2 3">YH-rum2234</strain>
    </source>
</reference>
<protein>
    <submittedName>
        <fullName evidence="2">DUF4065 domain-containing protein</fullName>
    </submittedName>
</protein>
<dbReference type="InterPro" id="IPR025272">
    <property type="entry name" value="SocA_Panacea"/>
</dbReference>
<dbReference type="RefSeq" id="WP_283231167.1">
    <property type="nucleotide sequence ID" value="NZ_JASGBQ010000017.1"/>
</dbReference>
<feature type="domain" description="Antitoxin SocA-like Panacea" evidence="1">
    <location>
        <begin position="186"/>
        <end position="282"/>
    </location>
</feature>
<proteinExistence type="predicted"/>
<dbReference type="EMBL" id="JASGBQ010000017">
    <property type="protein sequence ID" value="MDI9242721.1"/>
    <property type="molecule type" value="Genomic_DNA"/>
</dbReference>